<keyword evidence="6" id="KW-0863">Zinc-finger</keyword>
<keyword evidence="7" id="KW-0833">Ubl conjugation pathway</keyword>
<feature type="compositionally biased region" description="Polar residues" evidence="9">
    <location>
        <begin position="66"/>
        <end position="91"/>
    </location>
</feature>
<dbReference type="GeneID" id="81444422"/>
<keyword evidence="4" id="KW-0479">Metal-binding</keyword>
<keyword evidence="5" id="KW-0677">Repeat</keyword>
<dbReference type="PROSITE" id="PS51873">
    <property type="entry name" value="TRIAD"/>
    <property type="match status" value="1"/>
</dbReference>
<proteinExistence type="predicted"/>
<evidence type="ECO:0000256" key="6">
    <source>
        <dbReference type="ARBA" id="ARBA00022771"/>
    </source>
</evidence>
<evidence type="ECO:0000256" key="1">
    <source>
        <dbReference type="ARBA" id="ARBA00001798"/>
    </source>
</evidence>
<keyword evidence="3" id="KW-0808">Transferase</keyword>
<evidence type="ECO:0000256" key="7">
    <source>
        <dbReference type="ARBA" id="ARBA00022786"/>
    </source>
</evidence>
<evidence type="ECO:0000256" key="8">
    <source>
        <dbReference type="ARBA" id="ARBA00022833"/>
    </source>
</evidence>
<dbReference type="InterPro" id="IPR031127">
    <property type="entry name" value="E3_UB_ligase_RBR"/>
</dbReference>
<dbReference type="CDD" id="cd20335">
    <property type="entry name" value="BRcat_RBR"/>
    <property type="match status" value="1"/>
</dbReference>
<dbReference type="CDD" id="cd22584">
    <property type="entry name" value="Rcat_RBR_unk"/>
    <property type="match status" value="1"/>
</dbReference>
<evidence type="ECO:0000256" key="3">
    <source>
        <dbReference type="ARBA" id="ARBA00022679"/>
    </source>
</evidence>
<feature type="compositionally biased region" description="Low complexity" evidence="9">
    <location>
        <begin position="221"/>
        <end position="233"/>
    </location>
</feature>
<dbReference type="EC" id="2.3.2.31" evidence="2"/>
<dbReference type="SUPFAM" id="SSF57850">
    <property type="entry name" value="RING/U-box"/>
    <property type="match status" value="2"/>
</dbReference>
<gene>
    <name evidence="11" type="ORF">N7496_012330</name>
</gene>
<dbReference type="Pfam" id="PF01485">
    <property type="entry name" value="IBR"/>
    <property type="match status" value="1"/>
</dbReference>
<dbReference type="GO" id="GO:0008270">
    <property type="term" value="F:zinc ion binding"/>
    <property type="evidence" value="ECO:0007669"/>
    <property type="project" value="UniProtKB-KW"/>
</dbReference>
<evidence type="ECO:0000256" key="9">
    <source>
        <dbReference type="SAM" id="MobiDB-lite"/>
    </source>
</evidence>
<comment type="caution">
    <text evidence="11">The sequence shown here is derived from an EMBL/GenBank/DDBJ whole genome shotgun (WGS) entry which is preliminary data.</text>
</comment>
<sequence>MSDTEEKASSSTSPPSASKLSPPATSTVMPAPASEPRSPDTPPPTKEPFPSVPPISTNPPTPAGLPTSNGVSHSIGGTTKAQESQTTTSTPARPLLTIDPESAALISQLLHQDFNEMMSTTKGKQPRLGPSDIEVALEEWDQELGNQEQLEIDIAMARSLDRAVRDDGAAITLFQQEEARARADRQLALRLARMGGRVQETDSVPFDGERIYQMNAALAGPSATAGSSTAAGPNCPTARKRVRSESPDASEASKRVKPSQDPPDCESSEAGINKRKRGESPEPSSMAKLQHLSTAPQCVCVACNDASDEIDIIQAPCAHHYCAVCLVQLVEQSIIDESLFPPRCCRMTLPLSIISVLIGPDLTRRYEEKCIERADPEKTYCSNRTCSAYILPDRVSGYVGTCGKCQAKTCTICKRESHKGRCRTADDDLLDVAAEQNWQRCRCGHVVELNTGCNHITCRCGYEFCYACAKRWKTCECATWDETRLVERAEVVAARQAPQNAQVARPAAANPQAVQRVVNRIRQGQNVQIVDCGRVFGADETVSDQSLSDVRSVDMEAFVVGI</sequence>
<dbReference type="Gene3D" id="1.20.120.1750">
    <property type="match status" value="1"/>
</dbReference>
<accession>A0A9W9URS8</accession>
<dbReference type="InterPro" id="IPR044066">
    <property type="entry name" value="TRIAD_supradom"/>
</dbReference>
<feature type="domain" description="RING-type" evidence="10">
    <location>
        <begin position="294"/>
        <end position="481"/>
    </location>
</feature>
<protein>
    <recommendedName>
        <fullName evidence="2">RBR-type E3 ubiquitin transferase</fullName>
        <ecNumber evidence="2">2.3.2.31</ecNumber>
    </recommendedName>
</protein>
<dbReference type="InterPro" id="IPR017907">
    <property type="entry name" value="Znf_RING_CS"/>
</dbReference>
<dbReference type="OrthoDB" id="10009520at2759"/>
<feature type="compositionally biased region" description="Low complexity" evidence="9">
    <location>
        <begin position="9"/>
        <end position="36"/>
    </location>
</feature>
<keyword evidence="12" id="KW-1185">Reference proteome</keyword>
<organism evidence="11 12">
    <name type="scientific">Penicillium cataractarum</name>
    <dbReference type="NCBI Taxonomy" id="2100454"/>
    <lineage>
        <taxon>Eukaryota</taxon>
        <taxon>Fungi</taxon>
        <taxon>Dikarya</taxon>
        <taxon>Ascomycota</taxon>
        <taxon>Pezizomycotina</taxon>
        <taxon>Eurotiomycetes</taxon>
        <taxon>Eurotiomycetidae</taxon>
        <taxon>Eurotiales</taxon>
        <taxon>Aspergillaceae</taxon>
        <taxon>Penicillium</taxon>
    </lineage>
</organism>
<dbReference type="PANTHER" id="PTHR11685">
    <property type="entry name" value="RBR FAMILY RING FINGER AND IBR DOMAIN-CONTAINING"/>
    <property type="match status" value="1"/>
</dbReference>
<comment type="catalytic activity">
    <reaction evidence="1">
        <text>[E2 ubiquitin-conjugating enzyme]-S-ubiquitinyl-L-cysteine + [acceptor protein]-L-lysine = [E2 ubiquitin-conjugating enzyme]-L-cysteine + [acceptor protein]-N(6)-ubiquitinyl-L-lysine.</text>
        <dbReference type="EC" id="2.3.2.31"/>
    </reaction>
</comment>
<dbReference type="RefSeq" id="XP_056549141.1">
    <property type="nucleotide sequence ID" value="XM_056705243.1"/>
</dbReference>
<keyword evidence="8" id="KW-0862">Zinc</keyword>
<evidence type="ECO:0000256" key="2">
    <source>
        <dbReference type="ARBA" id="ARBA00012251"/>
    </source>
</evidence>
<feature type="region of interest" description="Disordered" evidence="9">
    <location>
        <begin position="1"/>
        <end position="94"/>
    </location>
</feature>
<name>A0A9W9URS8_9EURO</name>
<dbReference type="EMBL" id="JAPZBS010000010">
    <property type="protein sequence ID" value="KAJ5355118.1"/>
    <property type="molecule type" value="Genomic_DNA"/>
</dbReference>
<dbReference type="Proteomes" id="UP001147782">
    <property type="component" value="Unassembled WGS sequence"/>
</dbReference>
<feature type="region of interest" description="Disordered" evidence="9">
    <location>
        <begin position="221"/>
        <end position="288"/>
    </location>
</feature>
<dbReference type="GO" id="GO:0016567">
    <property type="term" value="P:protein ubiquitination"/>
    <property type="evidence" value="ECO:0007669"/>
    <property type="project" value="InterPro"/>
</dbReference>
<evidence type="ECO:0000313" key="12">
    <source>
        <dbReference type="Proteomes" id="UP001147782"/>
    </source>
</evidence>
<evidence type="ECO:0000259" key="10">
    <source>
        <dbReference type="PROSITE" id="PS51873"/>
    </source>
</evidence>
<evidence type="ECO:0000256" key="5">
    <source>
        <dbReference type="ARBA" id="ARBA00022737"/>
    </source>
</evidence>
<reference evidence="11" key="2">
    <citation type="journal article" date="2023" name="IMA Fungus">
        <title>Comparative genomic study of the Penicillium genus elucidates a diverse pangenome and 15 lateral gene transfer events.</title>
        <authorList>
            <person name="Petersen C."/>
            <person name="Sorensen T."/>
            <person name="Nielsen M.R."/>
            <person name="Sondergaard T.E."/>
            <person name="Sorensen J.L."/>
            <person name="Fitzpatrick D.A."/>
            <person name="Frisvad J.C."/>
            <person name="Nielsen K.L."/>
        </authorList>
    </citation>
    <scope>NUCLEOTIDE SEQUENCE</scope>
    <source>
        <strain evidence="11">IBT 29864</strain>
    </source>
</reference>
<dbReference type="AlphaFoldDB" id="A0A9W9URS8"/>
<evidence type="ECO:0000313" key="11">
    <source>
        <dbReference type="EMBL" id="KAJ5355118.1"/>
    </source>
</evidence>
<dbReference type="InterPro" id="IPR002867">
    <property type="entry name" value="IBR_dom"/>
</dbReference>
<evidence type="ECO:0000256" key="4">
    <source>
        <dbReference type="ARBA" id="ARBA00022723"/>
    </source>
</evidence>
<reference evidence="11" key="1">
    <citation type="submission" date="2022-11" db="EMBL/GenBank/DDBJ databases">
        <authorList>
            <person name="Petersen C."/>
        </authorList>
    </citation>
    <scope>NUCLEOTIDE SEQUENCE</scope>
    <source>
        <strain evidence="11">IBT 29864</strain>
    </source>
</reference>
<dbReference type="PROSITE" id="PS00518">
    <property type="entry name" value="ZF_RING_1"/>
    <property type="match status" value="1"/>
</dbReference>
<dbReference type="GO" id="GO:0061630">
    <property type="term" value="F:ubiquitin protein ligase activity"/>
    <property type="evidence" value="ECO:0007669"/>
    <property type="project" value="UniProtKB-EC"/>
</dbReference>
<feature type="compositionally biased region" description="Basic and acidic residues" evidence="9">
    <location>
        <begin position="243"/>
        <end position="254"/>
    </location>
</feature>
<feature type="compositionally biased region" description="Pro residues" evidence="9">
    <location>
        <begin position="39"/>
        <end position="63"/>
    </location>
</feature>